<dbReference type="SUPFAM" id="SSF51905">
    <property type="entry name" value="FAD/NAD(P)-binding domain"/>
    <property type="match status" value="1"/>
</dbReference>
<dbReference type="EMBL" id="JACBGI020000034">
    <property type="protein sequence ID" value="MBF6058961.1"/>
    <property type="molecule type" value="Genomic_DNA"/>
</dbReference>
<proteinExistence type="inferred from homology"/>
<evidence type="ECO:0000259" key="12">
    <source>
        <dbReference type="Pfam" id="PF05430"/>
    </source>
</evidence>
<evidence type="ECO:0000256" key="9">
    <source>
        <dbReference type="ARBA" id="ARBA00023268"/>
    </source>
</evidence>
<gene>
    <name evidence="10 13" type="primary">mnmC</name>
    <name evidence="13" type="ORF">H8792_011455</name>
</gene>
<name>A0ABS0BYU0_9GAMM</name>
<dbReference type="SUPFAM" id="SSF54373">
    <property type="entry name" value="FAD-linked reductases, C-terminal domain"/>
    <property type="match status" value="1"/>
</dbReference>
<sequence length="668" mass="74816">MTSRSDKALHPADIDWVDARTPRSIQFDDIYFSKDDALEEIRYNFIDHNDLPQRFNRLPAGATFRIAETGFGSGLNFLAAIKLWLESTTVDQQLHFISFEKFPMKPDDLAKVHACYTDLQDYAQPLREAYPLSLPGWHELLLFDGRVRLTLWFGDVADGLPQCDASEFSRVDAWFLDGFAPAKNPQMWQPELYKQMARLSKEGSSFATFTAAGEVRRGLAAAGFEVDKDGGYGRKREMCFGRLPRRRPYSLKAPWFARPDTIAGRRAVVVGAGLAGASVAYRLAQSGWQVTVLEENSEPACLASGNLAGTLHPLITADWNLRSQWYLRGYETTLNWLEEWLQEGRIQGDLNGLVQMLTDDKSVKAIEDAFGRFEFSEAFARQCDAEQASELLGTRSNYPGVFYARSGWIFPRSVVDACLEHEAIKVVYQCKLIDVQRDGDNWLLHTSRGDYSADSVIFASGSLDEDLNRRFAMPIRPVKGQVSHLASLSVQQPLKRAVTHAGYSSPAANGRWVSGATFEAPDMGMQLSCEGHKTNLQNAVQALPDWLRSEALEDQALNGLEGRIAFRPTTPDHLPIVGAIADADFMQQAYFSQSHTHAVYRYPEQRYLPGLYVSNGHGPRGLMSVFLAAEILAAEMNGEALPLPLSLYQATHPARFQIRQWRSGKMHL</sequence>
<dbReference type="Proteomes" id="UP001193680">
    <property type="component" value="Unassembled WGS sequence"/>
</dbReference>
<keyword evidence="4 10" id="KW-0808">Transferase</keyword>
<evidence type="ECO:0000256" key="7">
    <source>
        <dbReference type="ARBA" id="ARBA00022827"/>
    </source>
</evidence>
<dbReference type="EC" id="2.1.1.61" evidence="10"/>
<dbReference type="Pfam" id="PF05430">
    <property type="entry name" value="Methyltransf_30"/>
    <property type="match status" value="1"/>
</dbReference>
<evidence type="ECO:0000313" key="14">
    <source>
        <dbReference type="Proteomes" id="UP001193680"/>
    </source>
</evidence>
<keyword evidence="1 10" id="KW-0963">Cytoplasm</keyword>
<dbReference type="NCBIfam" id="NF002481">
    <property type="entry name" value="PRK01747.1-2"/>
    <property type="match status" value="1"/>
</dbReference>
<keyword evidence="5 10" id="KW-0949">S-adenosyl-L-methionine</keyword>
<comment type="catalytic activity">
    <reaction evidence="10">
        <text>5-aminomethyl-2-thiouridine(34) in tRNA + S-adenosyl-L-methionine = 5-methylaminomethyl-2-thiouridine(34) in tRNA + S-adenosyl-L-homocysteine + H(+)</text>
        <dbReference type="Rhea" id="RHEA:19569"/>
        <dbReference type="Rhea" id="RHEA-COMP:10195"/>
        <dbReference type="Rhea" id="RHEA-COMP:10197"/>
        <dbReference type="ChEBI" id="CHEBI:15378"/>
        <dbReference type="ChEBI" id="CHEBI:57856"/>
        <dbReference type="ChEBI" id="CHEBI:59789"/>
        <dbReference type="ChEBI" id="CHEBI:74454"/>
        <dbReference type="ChEBI" id="CHEBI:74455"/>
        <dbReference type="EC" id="2.1.1.61"/>
    </reaction>
</comment>
<dbReference type="Gene3D" id="3.30.9.10">
    <property type="entry name" value="D-Amino Acid Oxidase, subunit A, domain 2"/>
    <property type="match status" value="1"/>
</dbReference>
<protein>
    <recommendedName>
        <fullName evidence="10">tRNA 5-methylaminomethyl-2-thiouridine biosynthesis bifunctional protein MnmC</fullName>
        <shortName evidence="10">tRNA mnm(5)s(2)U biosynthesis bifunctional protein</shortName>
    </recommendedName>
    <domain>
        <recommendedName>
            <fullName evidence="10">tRNA (mnm(5)s(2)U34)-methyltransferase</fullName>
            <ecNumber evidence="10">2.1.1.61</ecNumber>
        </recommendedName>
    </domain>
    <domain>
        <recommendedName>
            <fullName evidence="10">FAD-dependent cmnm(5)s(2)U34 oxidoreductase</fullName>
            <ecNumber evidence="10">1.5.-.-</ecNumber>
        </recommendedName>
    </domain>
</protein>
<evidence type="ECO:0000256" key="2">
    <source>
        <dbReference type="ARBA" id="ARBA00022603"/>
    </source>
</evidence>
<keyword evidence="3 10" id="KW-0285">Flavoprotein</keyword>
<comment type="similarity">
    <text evidence="10">In the N-terminal section; belongs to the methyltransferase superfamily. tRNA (mnm(5)s(2)U34)-methyltransferase family.</text>
</comment>
<dbReference type="NCBIfam" id="NF033855">
    <property type="entry name" value="tRNA_MNMC2"/>
    <property type="match status" value="1"/>
</dbReference>
<dbReference type="InterPro" id="IPR006076">
    <property type="entry name" value="FAD-dep_OxRdtase"/>
</dbReference>
<evidence type="ECO:0000256" key="6">
    <source>
        <dbReference type="ARBA" id="ARBA00022694"/>
    </source>
</evidence>
<keyword evidence="6 10" id="KW-0819">tRNA processing</keyword>
<dbReference type="RefSeq" id="WP_185979106.1">
    <property type="nucleotide sequence ID" value="NZ_JACBGI020000034.1"/>
</dbReference>
<dbReference type="InterPro" id="IPR008471">
    <property type="entry name" value="MnmC-like_methylTransf"/>
</dbReference>
<evidence type="ECO:0000256" key="3">
    <source>
        <dbReference type="ARBA" id="ARBA00022630"/>
    </source>
</evidence>
<feature type="region of interest" description="FAD-dependent cmnm(5)s(2)U34 oxidoreductase" evidence="10">
    <location>
        <begin position="270"/>
        <end position="668"/>
    </location>
</feature>
<comment type="function">
    <text evidence="10">Catalyzes the last two steps in the biosynthesis of 5-methylaminomethyl-2-thiouridine (mnm(5)s(2)U) at the wobble position (U34) in tRNA. Catalyzes the FAD-dependent demodification of cmnm(5)s(2)U34 to nm(5)s(2)U34, followed by the transfer of a methyl group from S-adenosyl-L-methionine to nm(5)s(2)U34, to form mnm(5)s(2)U34.</text>
</comment>
<comment type="similarity">
    <text evidence="10">In the C-terminal section; belongs to the DAO family.</text>
</comment>
<dbReference type="HAMAP" id="MF_01102">
    <property type="entry name" value="MnmC"/>
    <property type="match status" value="1"/>
</dbReference>
<evidence type="ECO:0000259" key="11">
    <source>
        <dbReference type="Pfam" id="PF01266"/>
    </source>
</evidence>
<evidence type="ECO:0000256" key="4">
    <source>
        <dbReference type="ARBA" id="ARBA00022679"/>
    </source>
</evidence>
<keyword evidence="2 10" id="KW-0489">Methyltransferase</keyword>
<keyword evidence="14" id="KW-1185">Reference proteome</keyword>
<dbReference type="PANTHER" id="PTHR13847:SF283">
    <property type="entry name" value="TRNA 5-METHYLAMINOMETHYL-2-THIOURIDINE BIOSYNTHESIS BIFUNCTIONAL PROTEIN MNMC"/>
    <property type="match status" value="1"/>
</dbReference>
<reference evidence="13 14" key="1">
    <citation type="submission" date="2020-11" db="EMBL/GenBank/DDBJ databases">
        <title>Sulfur oxidizing isolate from Hospital Hole Sinkhole.</title>
        <authorList>
            <person name="Scott K.M."/>
        </authorList>
    </citation>
    <scope>NUCLEOTIDE SEQUENCE [LARGE SCALE GENOMIC DNA]</scope>
    <source>
        <strain evidence="13 14">HH1</strain>
    </source>
</reference>
<evidence type="ECO:0000313" key="13">
    <source>
        <dbReference type="EMBL" id="MBF6058961.1"/>
    </source>
</evidence>
<comment type="subcellular location">
    <subcellularLocation>
        <location evidence="10">Cytoplasm</location>
    </subcellularLocation>
</comment>
<evidence type="ECO:0000256" key="10">
    <source>
        <dbReference type="HAMAP-Rule" id="MF_01102"/>
    </source>
</evidence>
<dbReference type="InterPro" id="IPR029063">
    <property type="entry name" value="SAM-dependent_MTases_sf"/>
</dbReference>
<dbReference type="Gene3D" id="3.40.50.150">
    <property type="entry name" value="Vaccinia Virus protein VP39"/>
    <property type="match status" value="1"/>
</dbReference>
<dbReference type="NCBIfam" id="TIGR03197">
    <property type="entry name" value="MnmC_Cterm"/>
    <property type="match status" value="1"/>
</dbReference>
<dbReference type="InterPro" id="IPR036188">
    <property type="entry name" value="FAD/NAD-bd_sf"/>
</dbReference>
<dbReference type="InterPro" id="IPR023032">
    <property type="entry name" value="tRNA_MAMT_biosynth_bifunc_MnmC"/>
</dbReference>
<dbReference type="EC" id="1.5.-.-" evidence="10"/>
<feature type="region of interest" description="tRNA (mnm(5)s(2)U34)-methyltransferase" evidence="10">
    <location>
        <begin position="1"/>
        <end position="244"/>
    </location>
</feature>
<dbReference type="InterPro" id="IPR047785">
    <property type="entry name" value="tRNA_MNMC2"/>
</dbReference>
<feature type="domain" description="MnmC-like methyltransferase" evidence="12">
    <location>
        <begin position="119"/>
        <end position="241"/>
    </location>
</feature>
<keyword evidence="8 10" id="KW-0560">Oxidoreductase</keyword>
<dbReference type="PANTHER" id="PTHR13847">
    <property type="entry name" value="SARCOSINE DEHYDROGENASE-RELATED"/>
    <property type="match status" value="1"/>
</dbReference>
<evidence type="ECO:0000256" key="5">
    <source>
        <dbReference type="ARBA" id="ARBA00022691"/>
    </source>
</evidence>
<dbReference type="Gene3D" id="3.50.50.60">
    <property type="entry name" value="FAD/NAD(P)-binding domain"/>
    <property type="match status" value="1"/>
</dbReference>
<feature type="domain" description="FAD dependent oxidoreductase" evidence="11">
    <location>
        <begin position="267"/>
        <end position="634"/>
    </location>
</feature>
<dbReference type="Pfam" id="PF01266">
    <property type="entry name" value="DAO"/>
    <property type="match status" value="1"/>
</dbReference>
<keyword evidence="9 10" id="KW-0511">Multifunctional enzyme</keyword>
<organism evidence="13 14">
    <name type="scientific">Thiomicrorhabdus heinhorstiae</name>
    <dbReference type="NCBI Taxonomy" id="2748010"/>
    <lineage>
        <taxon>Bacteria</taxon>
        <taxon>Pseudomonadati</taxon>
        <taxon>Pseudomonadota</taxon>
        <taxon>Gammaproteobacteria</taxon>
        <taxon>Thiotrichales</taxon>
        <taxon>Piscirickettsiaceae</taxon>
        <taxon>Thiomicrorhabdus</taxon>
    </lineage>
</organism>
<keyword evidence="7 10" id="KW-0274">FAD</keyword>
<evidence type="ECO:0000256" key="8">
    <source>
        <dbReference type="ARBA" id="ARBA00023002"/>
    </source>
</evidence>
<evidence type="ECO:0000256" key="1">
    <source>
        <dbReference type="ARBA" id="ARBA00022490"/>
    </source>
</evidence>
<comment type="cofactor">
    <cofactor evidence="10">
        <name>FAD</name>
        <dbReference type="ChEBI" id="CHEBI:57692"/>
    </cofactor>
</comment>
<accession>A0ABS0BYU0</accession>
<dbReference type="InterPro" id="IPR017610">
    <property type="entry name" value="tRNA_S-uridine_synth_MnmC_C"/>
</dbReference>
<comment type="caution">
    <text evidence="13">The sequence shown here is derived from an EMBL/GenBank/DDBJ whole genome shotgun (WGS) entry which is preliminary data.</text>
</comment>